<dbReference type="Pfam" id="PF10825">
    <property type="entry name" value="DUF2752"/>
    <property type="match status" value="1"/>
</dbReference>
<reference evidence="3" key="1">
    <citation type="journal article" date="2019" name="Int. J. Syst. Evol. Microbiol.">
        <title>The Global Catalogue of Microorganisms (GCM) 10K type strain sequencing project: providing services to taxonomists for standard genome sequencing and annotation.</title>
        <authorList>
            <consortium name="The Broad Institute Genomics Platform"/>
            <consortium name="The Broad Institute Genome Sequencing Center for Infectious Disease"/>
            <person name="Wu L."/>
            <person name="Ma J."/>
        </authorList>
    </citation>
    <scope>NUCLEOTIDE SEQUENCE [LARGE SCALE GENOMIC DNA]</scope>
    <source>
        <strain evidence="3">CGMCC 4.7319</strain>
    </source>
</reference>
<name>A0ABQ2IMU1_9PSEU</name>
<feature type="transmembrane region" description="Helical" evidence="1">
    <location>
        <begin position="110"/>
        <end position="128"/>
    </location>
</feature>
<protein>
    <submittedName>
        <fullName evidence="2">Membrane protein</fullName>
    </submittedName>
</protein>
<evidence type="ECO:0000313" key="2">
    <source>
        <dbReference type="EMBL" id="GGN21684.1"/>
    </source>
</evidence>
<evidence type="ECO:0000256" key="1">
    <source>
        <dbReference type="SAM" id="Phobius"/>
    </source>
</evidence>
<proteinExistence type="predicted"/>
<evidence type="ECO:0000313" key="3">
    <source>
        <dbReference type="Proteomes" id="UP000597656"/>
    </source>
</evidence>
<gene>
    <name evidence="2" type="ORF">GCM10011609_73720</name>
</gene>
<dbReference type="InterPro" id="IPR021215">
    <property type="entry name" value="DUF2752"/>
</dbReference>
<keyword evidence="1" id="KW-0472">Membrane</keyword>
<keyword evidence="1" id="KW-0812">Transmembrane</keyword>
<dbReference type="EMBL" id="BMNC01000017">
    <property type="protein sequence ID" value="GGN21684.1"/>
    <property type="molecule type" value="Genomic_DNA"/>
</dbReference>
<dbReference type="Proteomes" id="UP000597656">
    <property type="component" value="Unassembled WGS sequence"/>
</dbReference>
<comment type="caution">
    <text evidence="2">The sequence shown here is derived from an EMBL/GenBank/DDBJ whole genome shotgun (WGS) entry which is preliminary data.</text>
</comment>
<accession>A0ABQ2IMU1</accession>
<keyword evidence="3" id="KW-1185">Reference proteome</keyword>
<organism evidence="2 3">
    <name type="scientific">Lentzea pudingi</name>
    <dbReference type="NCBI Taxonomy" id="1789439"/>
    <lineage>
        <taxon>Bacteria</taxon>
        <taxon>Bacillati</taxon>
        <taxon>Actinomycetota</taxon>
        <taxon>Actinomycetes</taxon>
        <taxon>Pseudonocardiales</taxon>
        <taxon>Pseudonocardiaceae</taxon>
        <taxon>Lentzea</taxon>
    </lineage>
</organism>
<keyword evidence="1" id="KW-1133">Transmembrane helix</keyword>
<sequence length="134" mass="14170">MDLMRTSTGAFSRLKAPVGVLAAAAAGAALLLFVDPNQPGNLLPKCPFHWLTGLNCPACGVTRMTHALLHGDVVSAFHFNAALLVLGLPLAVWLFARWTRAKWTGERRSVPKSVGFAVLVVGAVWGVGRNLAGI</sequence>
<feature type="transmembrane region" description="Helical" evidence="1">
    <location>
        <begin position="12"/>
        <end position="34"/>
    </location>
</feature>
<feature type="transmembrane region" description="Helical" evidence="1">
    <location>
        <begin position="77"/>
        <end position="98"/>
    </location>
</feature>